<organism evidence="1 2">
    <name type="scientific">Ensete ventricosum</name>
    <name type="common">Abyssinian banana</name>
    <name type="synonym">Musa ensete</name>
    <dbReference type="NCBI Taxonomy" id="4639"/>
    <lineage>
        <taxon>Eukaryota</taxon>
        <taxon>Viridiplantae</taxon>
        <taxon>Streptophyta</taxon>
        <taxon>Embryophyta</taxon>
        <taxon>Tracheophyta</taxon>
        <taxon>Spermatophyta</taxon>
        <taxon>Magnoliopsida</taxon>
        <taxon>Liliopsida</taxon>
        <taxon>Zingiberales</taxon>
        <taxon>Musaceae</taxon>
        <taxon>Ensete</taxon>
    </lineage>
</organism>
<accession>A0AAV8PWG1</accession>
<protein>
    <submittedName>
        <fullName evidence="1">Uncharacterized protein</fullName>
    </submittedName>
</protein>
<dbReference type="AlphaFoldDB" id="A0AAV8PWG1"/>
<proteinExistence type="predicted"/>
<comment type="caution">
    <text evidence="1">The sequence shown here is derived from an EMBL/GenBank/DDBJ whole genome shotgun (WGS) entry which is preliminary data.</text>
</comment>
<gene>
    <name evidence="1" type="ORF">OPV22_032388</name>
</gene>
<reference evidence="1 2" key="1">
    <citation type="submission" date="2022-12" db="EMBL/GenBank/DDBJ databases">
        <title>Chromosome-scale assembly of the Ensete ventricosum genome.</title>
        <authorList>
            <person name="Dussert Y."/>
            <person name="Stocks J."/>
            <person name="Wendawek A."/>
            <person name="Woldeyes F."/>
            <person name="Nichols R.A."/>
            <person name="Borrell J.S."/>
        </authorList>
    </citation>
    <scope>NUCLEOTIDE SEQUENCE [LARGE SCALE GENOMIC DNA]</scope>
    <source>
        <strain evidence="2">cv. Maze</strain>
        <tissue evidence="1">Seeds</tissue>
    </source>
</reference>
<keyword evidence="2" id="KW-1185">Reference proteome</keyword>
<name>A0AAV8PWG1_ENSVE</name>
<dbReference type="EMBL" id="JAQQAF010000009">
    <property type="protein sequence ID" value="KAJ8459462.1"/>
    <property type="molecule type" value="Genomic_DNA"/>
</dbReference>
<dbReference type="Proteomes" id="UP001222027">
    <property type="component" value="Unassembled WGS sequence"/>
</dbReference>
<evidence type="ECO:0000313" key="2">
    <source>
        <dbReference type="Proteomes" id="UP001222027"/>
    </source>
</evidence>
<sequence>MTSVSRRMKAATICRTTSRCFLRRRFAASHCSAASTAYATTSRHQKAHFLLSSSPPCHRSRCPLLQPSPVTTAAVPCRSTLQIRGRSDLFHPPLTSLRIRGRSSAHTGAKPFAATASQPASCCRSALPLGSEPTAAISRCFPAVASSSSNSIENKETLKASAVVCELPDAIEAEIHDLLTDGVVACKVVCSIFLATD</sequence>
<evidence type="ECO:0000313" key="1">
    <source>
        <dbReference type="EMBL" id="KAJ8459462.1"/>
    </source>
</evidence>